<proteinExistence type="predicted"/>
<dbReference type="EMBL" id="MU005817">
    <property type="protein sequence ID" value="KAF2702513.1"/>
    <property type="molecule type" value="Genomic_DNA"/>
</dbReference>
<reference evidence="1" key="1">
    <citation type="journal article" date="2020" name="Stud. Mycol.">
        <title>101 Dothideomycetes genomes: a test case for predicting lifestyles and emergence of pathogens.</title>
        <authorList>
            <person name="Haridas S."/>
            <person name="Albert R."/>
            <person name="Binder M."/>
            <person name="Bloem J."/>
            <person name="Labutti K."/>
            <person name="Salamov A."/>
            <person name="Andreopoulos B."/>
            <person name="Baker S."/>
            <person name="Barry K."/>
            <person name="Bills G."/>
            <person name="Bluhm B."/>
            <person name="Cannon C."/>
            <person name="Castanera R."/>
            <person name="Culley D."/>
            <person name="Daum C."/>
            <person name="Ezra D."/>
            <person name="Gonzalez J."/>
            <person name="Henrissat B."/>
            <person name="Kuo A."/>
            <person name="Liang C."/>
            <person name="Lipzen A."/>
            <person name="Lutzoni F."/>
            <person name="Magnuson J."/>
            <person name="Mondo S."/>
            <person name="Nolan M."/>
            <person name="Ohm R."/>
            <person name="Pangilinan J."/>
            <person name="Park H.-J."/>
            <person name="Ramirez L."/>
            <person name="Alfaro M."/>
            <person name="Sun H."/>
            <person name="Tritt A."/>
            <person name="Yoshinaga Y."/>
            <person name="Zwiers L.-H."/>
            <person name="Turgeon B."/>
            <person name="Goodwin S."/>
            <person name="Spatafora J."/>
            <person name="Crous P."/>
            <person name="Grigoriev I."/>
        </authorList>
    </citation>
    <scope>NUCLEOTIDE SEQUENCE</scope>
    <source>
        <strain evidence="1">CBS 279.74</strain>
    </source>
</reference>
<dbReference type="Proteomes" id="UP000799428">
    <property type="component" value="Unassembled WGS sequence"/>
</dbReference>
<evidence type="ECO:0000313" key="2">
    <source>
        <dbReference type="Proteomes" id="UP000799428"/>
    </source>
</evidence>
<protein>
    <submittedName>
        <fullName evidence="1">Uncharacterized protein</fullName>
    </submittedName>
</protein>
<name>A0A6G1JQD4_9PLEO</name>
<dbReference type="AlphaFoldDB" id="A0A6G1JQD4"/>
<gene>
    <name evidence="1" type="ORF">K504DRAFT_508957</name>
</gene>
<accession>A0A6G1JQD4</accession>
<keyword evidence="2" id="KW-1185">Reference proteome</keyword>
<sequence length="162" mass="17764">MTMSPLTVNPSLIAKRTGTFYSLADNKVIMPTSSELWKLKPTPDRQLDDIKDSNKCHPACKKASLIKNNEGLFACDAVDYRAIIQIVVVAYLAATAGTRAVLLNTPSRLNVVAKWDGGIQGKTLAERYAFAYNALLEEAKPAAAASGSDRRWLNYWLDDGTE</sequence>
<organism evidence="1 2">
    <name type="scientific">Pleomassaria siparia CBS 279.74</name>
    <dbReference type="NCBI Taxonomy" id="1314801"/>
    <lineage>
        <taxon>Eukaryota</taxon>
        <taxon>Fungi</taxon>
        <taxon>Dikarya</taxon>
        <taxon>Ascomycota</taxon>
        <taxon>Pezizomycotina</taxon>
        <taxon>Dothideomycetes</taxon>
        <taxon>Pleosporomycetidae</taxon>
        <taxon>Pleosporales</taxon>
        <taxon>Pleomassariaceae</taxon>
        <taxon>Pleomassaria</taxon>
    </lineage>
</organism>
<evidence type="ECO:0000313" key="1">
    <source>
        <dbReference type="EMBL" id="KAF2702513.1"/>
    </source>
</evidence>